<dbReference type="AlphaFoldDB" id="A0A917ULZ4"/>
<name>A0A917ULZ4_9DEIO</name>
<dbReference type="Proteomes" id="UP000635726">
    <property type="component" value="Unassembled WGS sequence"/>
</dbReference>
<dbReference type="RefSeq" id="WP_188961095.1">
    <property type="nucleotide sequence ID" value="NZ_BMOE01000002.1"/>
</dbReference>
<comment type="caution">
    <text evidence="1">The sequence shown here is derived from an EMBL/GenBank/DDBJ whole genome shotgun (WGS) entry which is preliminary data.</text>
</comment>
<reference evidence="1" key="1">
    <citation type="journal article" date="2014" name="Int. J. Syst. Evol. Microbiol.">
        <title>Complete genome sequence of Corynebacterium casei LMG S-19264T (=DSM 44701T), isolated from a smear-ripened cheese.</title>
        <authorList>
            <consortium name="US DOE Joint Genome Institute (JGI-PGF)"/>
            <person name="Walter F."/>
            <person name="Albersmeier A."/>
            <person name="Kalinowski J."/>
            <person name="Ruckert C."/>
        </authorList>
    </citation>
    <scope>NUCLEOTIDE SEQUENCE</scope>
    <source>
        <strain evidence="1">JCM 14371</strain>
    </source>
</reference>
<dbReference type="EMBL" id="BMOE01000002">
    <property type="protein sequence ID" value="GGJ67127.1"/>
    <property type="molecule type" value="Genomic_DNA"/>
</dbReference>
<keyword evidence="2" id="KW-1185">Reference proteome</keyword>
<gene>
    <name evidence="1" type="ORF">GCM10008939_09200</name>
</gene>
<evidence type="ECO:0000313" key="2">
    <source>
        <dbReference type="Proteomes" id="UP000635726"/>
    </source>
</evidence>
<protein>
    <submittedName>
        <fullName evidence="1">Uncharacterized protein</fullName>
    </submittedName>
</protein>
<accession>A0A917ULZ4</accession>
<proteinExistence type="predicted"/>
<evidence type="ECO:0000313" key="1">
    <source>
        <dbReference type="EMBL" id="GGJ67127.1"/>
    </source>
</evidence>
<sequence length="107" mass="11976">MNRVSLLWRDLAPDARAMLQTVRTCLDAQPEGWNGPEGKAHAGLLIDRLENAWDQERVDLDTLWAIRALTSDFDLAGTVTCRAALETIHGHLRRIVELTADELAIDD</sequence>
<organism evidence="1 2">
    <name type="scientific">Deinococcus aquiradiocola</name>
    <dbReference type="NCBI Taxonomy" id="393059"/>
    <lineage>
        <taxon>Bacteria</taxon>
        <taxon>Thermotogati</taxon>
        <taxon>Deinococcota</taxon>
        <taxon>Deinococci</taxon>
        <taxon>Deinococcales</taxon>
        <taxon>Deinococcaceae</taxon>
        <taxon>Deinococcus</taxon>
    </lineage>
</organism>
<reference evidence="1" key="2">
    <citation type="submission" date="2020-09" db="EMBL/GenBank/DDBJ databases">
        <authorList>
            <person name="Sun Q."/>
            <person name="Ohkuma M."/>
        </authorList>
    </citation>
    <scope>NUCLEOTIDE SEQUENCE</scope>
    <source>
        <strain evidence="1">JCM 14371</strain>
    </source>
</reference>